<reference evidence="2" key="1">
    <citation type="submission" date="2021-11" db="EMBL/GenBank/DDBJ databases">
        <title>Cultivation dependent microbiological survey of springs from the worlds oldest radium mine currently devoted to the extraction of radon-saturated water.</title>
        <authorList>
            <person name="Kapinusova G."/>
            <person name="Smrhova T."/>
            <person name="Strejcek M."/>
            <person name="Suman J."/>
            <person name="Jani K."/>
            <person name="Pajer P."/>
            <person name="Uhlik O."/>
        </authorList>
    </citation>
    <scope>NUCLEOTIDE SEQUENCE [LARGE SCALE GENOMIC DNA]</scope>
    <source>
        <strain evidence="2">J379</strain>
    </source>
</reference>
<evidence type="ECO:0000313" key="1">
    <source>
        <dbReference type="EMBL" id="UUY02588.1"/>
    </source>
</evidence>
<accession>A0ABY5PD99</accession>
<name>A0ABY5PD99_9ACTN</name>
<dbReference type="InterPro" id="IPR011009">
    <property type="entry name" value="Kinase-like_dom_sf"/>
</dbReference>
<organism evidence="1 2">
    <name type="scientific">Svornostia abyssi</name>
    <dbReference type="NCBI Taxonomy" id="2898438"/>
    <lineage>
        <taxon>Bacteria</taxon>
        <taxon>Bacillati</taxon>
        <taxon>Actinomycetota</taxon>
        <taxon>Thermoleophilia</taxon>
        <taxon>Solirubrobacterales</taxon>
        <taxon>Baekduiaceae</taxon>
        <taxon>Svornostia</taxon>
    </lineage>
</organism>
<dbReference type="EMBL" id="CP088295">
    <property type="protein sequence ID" value="UUY02588.1"/>
    <property type="molecule type" value="Genomic_DNA"/>
</dbReference>
<gene>
    <name evidence="1" type="ORF">LRS13_18100</name>
</gene>
<dbReference type="Proteomes" id="UP001058860">
    <property type="component" value="Chromosome"/>
</dbReference>
<proteinExistence type="predicted"/>
<dbReference type="RefSeq" id="WP_353863115.1">
    <property type="nucleotide sequence ID" value="NZ_CP088295.1"/>
</dbReference>
<sequence>MARTVDQPTAAPGRDLLDLVDAALTARGVLTPADACALLAPLPSLLDGARLEGGEIKVPARTRRDVRAVLAAFDLAPAPRPSSGGLVPFRAPELAAGAPATSRSDVYAIAGLLRTAVTGQDPPPWTLKTMPASAPQLTGTFGDVLWDALADDPAKRPPSPSALLAAATAAVAGPTTADLETEPTSAPEARRLRVIAASAGAAFVLGLIVAVSGNSADVEPAPRPVIIPPPIAAPDAPVTQARAAYAAELGRALRRLNVRRVARRERLADARTSRGQSRAATALAEASGIAARSVGRADAPADVRAADRELVATLRLVESAYRTMARGARDGDRAQFVRGRDAVRRREALLQRRIQRLERLGFDVR</sequence>
<keyword evidence="2" id="KW-1185">Reference proteome</keyword>
<evidence type="ECO:0000313" key="2">
    <source>
        <dbReference type="Proteomes" id="UP001058860"/>
    </source>
</evidence>
<dbReference type="SUPFAM" id="SSF56112">
    <property type="entry name" value="Protein kinase-like (PK-like)"/>
    <property type="match status" value="1"/>
</dbReference>
<protein>
    <submittedName>
        <fullName evidence="1">Uncharacterized protein</fullName>
    </submittedName>
</protein>
<dbReference type="Gene3D" id="1.10.510.10">
    <property type="entry name" value="Transferase(Phosphotransferase) domain 1"/>
    <property type="match status" value="1"/>
</dbReference>